<dbReference type="AlphaFoldDB" id="A0A518GEQ4"/>
<accession>A0A518GEQ4</accession>
<sequence length="285" mass="32510">MLPTPSFPQPASVEHVDLALRSELLQHCTRTIAETSLQLTPFPHFLVHGFLPQEVYNELICSFPAPEEYEAFGYEKHQAPNGSSNRFRYQFSNRYLAKLPPVKRKLWFTIRSVLGSHDFKQTVFEKLAPGLELRYGAELAGRGDLAGYALPELFRETEGYSIKPHPDTRKKVVTMQFALASDEGQRELGTEFYRRSAAPRNWLRQPYGFEVAKKMPFSPNTVYAFSVLNTVRLKSWHGRTAIPGDFGVRNSILNIWYEQAENGNQELIDESHWFATTAVPALRAA</sequence>
<evidence type="ECO:0000313" key="2">
    <source>
        <dbReference type="Proteomes" id="UP000318017"/>
    </source>
</evidence>
<protein>
    <recommendedName>
        <fullName evidence="3">Prolyl 4-hydroxylase alpha subunit Fe(2+) 2OG dioxygenase domain-containing protein</fullName>
    </recommendedName>
</protein>
<reference evidence="1 2" key="1">
    <citation type="submission" date="2019-02" db="EMBL/GenBank/DDBJ databases">
        <title>Deep-cultivation of Planctomycetes and their phenomic and genomic characterization uncovers novel biology.</title>
        <authorList>
            <person name="Wiegand S."/>
            <person name="Jogler M."/>
            <person name="Boedeker C."/>
            <person name="Pinto D."/>
            <person name="Vollmers J."/>
            <person name="Rivas-Marin E."/>
            <person name="Kohn T."/>
            <person name="Peeters S.H."/>
            <person name="Heuer A."/>
            <person name="Rast P."/>
            <person name="Oberbeckmann S."/>
            <person name="Bunk B."/>
            <person name="Jeske O."/>
            <person name="Meyerdierks A."/>
            <person name="Storesund J.E."/>
            <person name="Kallscheuer N."/>
            <person name="Luecker S."/>
            <person name="Lage O.M."/>
            <person name="Pohl T."/>
            <person name="Merkel B.J."/>
            <person name="Hornburger P."/>
            <person name="Mueller R.-W."/>
            <person name="Bruemmer F."/>
            <person name="Labrenz M."/>
            <person name="Spormann A.M."/>
            <person name="Op den Camp H."/>
            <person name="Overmann J."/>
            <person name="Amann R."/>
            <person name="Jetten M.S.M."/>
            <person name="Mascher T."/>
            <person name="Medema M.H."/>
            <person name="Devos D.P."/>
            <person name="Kaster A.-K."/>
            <person name="Ovreas L."/>
            <person name="Rohde M."/>
            <person name="Galperin M.Y."/>
            <person name="Jogler C."/>
        </authorList>
    </citation>
    <scope>NUCLEOTIDE SEQUENCE [LARGE SCALE GENOMIC DNA]</scope>
    <source>
        <strain evidence="1 2">Q31a</strain>
    </source>
</reference>
<dbReference type="KEGG" id="ahel:Q31a_54640"/>
<keyword evidence="2" id="KW-1185">Reference proteome</keyword>
<dbReference type="EMBL" id="CP036298">
    <property type="protein sequence ID" value="QDV27079.1"/>
    <property type="molecule type" value="Genomic_DNA"/>
</dbReference>
<gene>
    <name evidence="1" type="ORF">Q31a_54640</name>
</gene>
<dbReference type="Proteomes" id="UP000318017">
    <property type="component" value="Chromosome"/>
</dbReference>
<name>A0A518GEQ4_9BACT</name>
<evidence type="ECO:0000313" key="1">
    <source>
        <dbReference type="EMBL" id="QDV27079.1"/>
    </source>
</evidence>
<organism evidence="1 2">
    <name type="scientific">Aureliella helgolandensis</name>
    <dbReference type="NCBI Taxonomy" id="2527968"/>
    <lineage>
        <taxon>Bacteria</taxon>
        <taxon>Pseudomonadati</taxon>
        <taxon>Planctomycetota</taxon>
        <taxon>Planctomycetia</taxon>
        <taxon>Pirellulales</taxon>
        <taxon>Pirellulaceae</taxon>
        <taxon>Aureliella</taxon>
    </lineage>
</organism>
<dbReference type="OrthoDB" id="7300871at2"/>
<proteinExistence type="predicted"/>
<dbReference type="RefSeq" id="WP_145083911.1">
    <property type="nucleotide sequence ID" value="NZ_CP036298.1"/>
</dbReference>
<evidence type="ECO:0008006" key="3">
    <source>
        <dbReference type="Google" id="ProtNLM"/>
    </source>
</evidence>